<dbReference type="NCBIfam" id="TIGR03297">
    <property type="entry name" value="Ppyr-DeCO2ase"/>
    <property type="match status" value="1"/>
</dbReference>
<protein>
    <recommendedName>
        <fullName evidence="8">Phosphonopyruvate decarboxylase</fullName>
    </recommendedName>
</protein>
<dbReference type="InterPro" id="IPR011766">
    <property type="entry name" value="TPP_enzyme_TPP-bd"/>
</dbReference>
<evidence type="ECO:0000313" key="7">
    <source>
        <dbReference type="Proteomes" id="UP001162131"/>
    </source>
</evidence>
<accession>A0AAU9II36</accession>
<evidence type="ECO:0000256" key="1">
    <source>
        <dbReference type="ARBA" id="ARBA00022793"/>
    </source>
</evidence>
<dbReference type="Proteomes" id="UP001162131">
    <property type="component" value="Unassembled WGS sequence"/>
</dbReference>
<dbReference type="PANTHER" id="PTHR42818:SF1">
    <property type="entry name" value="SULFOPYRUVATE DECARBOXYLASE"/>
    <property type="match status" value="1"/>
</dbReference>
<dbReference type="GO" id="GO:0032923">
    <property type="term" value="P:organic phosphonate biosynthetic process"/>
    <property type="evidence" value="ECO:0007669"/>
    <property type="project" value="InterPro"/>
</dbReference>
<keyword evidence="2" id="KW-0786">Thiamine pyrophosphate</keyword>
<dbReference type="InterPro" id="IPR017684">
    <property type="entry name" value="Phosphono-pyrv_decarboxylase"/>
</dbReference>
<evidence type="ECO:0000313" key="6">
    <source>
        <dbReference type="EMBL" id="CAG9312866.1"/>
    </source>
</evidence>
<dbReference type="GO" id="GO:0030976">
    <property type="term" value="F:thiamine pyrophosphate binding"/>
    <property type="evidence" value="ECO:0007669"/>
    <property type="project" value="InterPro"/>
</dbReference>
<keyword evidence="3" id="KW-0456">Lyase</keyword>
<dbReference type="PROSITE" id="PS00187">
    <property type="entry name" value="TPP_ENZYMES"/>
    <property type="match status" value="1"/>
</dbReference>
<sequence length="406" mass="45632">MLLSRTLRNLNPLQRWIRTHDAGPLEELERDFLPSEVLYKQFSERGFDFYAGVPDSFLKDFTGYIADNHPPNKHIITANEGTAVSVAAGYYMATRKYPIVYLQNSGLGNVINPILSLCDTRVYKIPILFLIGWRGEPGKKDEPQHLVQGKVMSNLLTDLSINYDVLPNFEEGSGASIDTALYHLKSRGSPYAFLVRRKNFVDYDSKSQIKVDLPMSREDAIDKLTDKLSKFDIVVSTSGFASRELSDIRHHKNQHQDQDFYCVGSSGHTSSIALGIAIAKPSKKVYCFDGDGSFLMHMGSIATNGSRQLPNFRHILLNNGCHDTVGGQPTNGFDIDFPRIAKACGYKYVASVSTKEELDKSFNEMEQTVGSCFLEIKVARRTRNDLGRFKGDPKDNKVNFMNFLEL</sequence>
<dbReference type="Gene3D" id="3.40.50.970">
    <property type="match status" value="2"/>
</dbReference>
<comment type="caution">
    <text evidence="6">The sequence shown here is derived from an EMBL/GenBank/DDBJ whole genome shotgun (WGS) entry which is preliminary data.</text>
</comment>
<dbReference type="EMBL" id="CAJZBQ010000009">
    <property type="protein sequence ID" value="CAG9312866.1"/>
    <property type="molecule type" value="Genomic_DNA"/>
</dbReference>
<gene>
    <name evidence="6" type="ORF">BSTOLATCC_MIC7658</name>
</gene>
<feature type="domain" description="Thiamine pyrophosphate enzyme TPP-binding" evidence="4">
    <location>
        <begin position="256"/>
        <end position="376"/>
    </location>
</feature>
<dbReference type="Pfam" id="PF02776">
    <property type="entry name" value="TPP_enzyme_N"/>
    <property type="match status" value="1"/>
</dbReference>
<dbReference type="AlphaFoldDB" id="A0AAU9II36"/>
<name>A0AAU9II36_9CILI</name>
<dbReference type="PANTHER" id="PTHR42818">
    <property type="entry name" value="SULFOPYRUVATE DECARBOXYLASE SUBUNIT ALPHA"/>
    <property type="match status" value="1"/>
</dbReference>
<evidence type="ECO:0000256" key="3">
    <source>
        <dbReference type="ARBA" id="ARBA00023239"/>
    </source>
</evidence>
<organism evidence="6 7">
    <name type="scientific">Blepharisma stoltei</name>
    <dbReference type="NCBI Taxonomy" id="1481888"/>
    <lineage>
        <taxon>Eukaryota</taxon>
        <taxon>Sar</taxon>
        <taxon>Alveolata</taxon>
        <taxon>Ciliophora</taxon>
        <taxon>Postciliodesmatophora</taxon>
        <taxon>Heterotrichea</taxon>
        <taxon>Heterotrichida</taxon>
        <taxon>Blepharismidae</taxon>
        <taxon>Blepharisma</taxon>
    </lineage>
</organism>
<keyword evidence="1" id="KW-0210">Decarboxylase</keyword>
<dbReference type="GO" id="GO:0033980">
    <property type="term" value="F:phosphonopyruvate decarboxylase activity"/>
    <property type="evidence" value="ECO:0007669"/>
    <property type="project" value="InterPro"/>
</dbReference>
<dbReference type="FunFam" id="3.40.50.970:FF:000100">
    <property type="entry name" value="Putative phosphonopyruvate decarboxylase"/>
    <property type="match status" value="1"/>
</dbReference>
<dbReference type="InterPro" id="IPR029061">
    <property type="entry name" value="THDP-binding"/>
</dbReference>
<evidence type="ECO:0008006" key="8">
    <source>
        <dbReference type="Google" id="ProtNLM"/>
    </source>
</evidence>
<dbReference type="InterPro" id="IPR000399">
    <property type="entry name" value="TPP-bd_CS"/>
</dbReference>
<keyword evidence="7" id="KW-1185">Reference proteome</keyword>
<reference evidence="6" key="1">
    <citation type="submission" date="2021-09" db="EMBL/GenBank/DDBJ databases">
        <authorList>
            <consortium name="AG Swart"/>
            <person name="Singh M."/>
            <person name="Singh A."/>
            <person name="Seah K."/>
            <person name="Emmerich C."/>
        </authorList>
    </citation>
    <scope>NUCLEOTIDE SEQUENCE</scope>
    <source>
        <strain evidence="6">ATCC30299</strain>
    </source>
</reference>
<evidence type="ECO:0000256" key="2">
    <source>
        <dbReference type="ARBA" id="ARBA00023052"/>
    </source>
</evidence>
<evidence type="ECO:0000259" key="4">
    <source>
        <dbReference type="Pfam" id="PF02775"/>
    </source>
</evidence>
<dbReference type="InterPro" id="IPR051818">
    <property type="entry name" value="TPP_dependent_decarboxylase"/>
</dbReference>
<dbReference type="SUPFAM" id="SSF52518">
    <property type="entry name" value="Thiamin diphosphate-binding fold (THDP-binding)"/>
    <property type="match status" value="2"/>
</dbReference>
<dbReference type="GO" id="GO:0000287">
    <property type="term" value="F:magnesium ion binding"/>
    <property type="evidence" value="ECO:0007669"/>
    <property type="project" value="InterPro"/>
</dbReference>
<dbReference type="CDD" id="cd07035">
    <property type="entry name" value="TPP_PYR_POX_like"/>
    <property type="match status" value="1"/>
</dbReference>
<dbReference type="InterPro" id="IPR012001">
    <property type="entry name" value="Thiamin_PyroP_enz_TPP-bd_dom"/>
</dbReference>
<evidence type="ECO:0000259" key="5">
    <source>
        <dbReference type="Pfam" id="PF02776"/>
    </source>
</evidence>
<feature type="domain" description="Thiamine pyrophosphate enzyme N-terminal TPP-binding" evidence="5">
    <location>
        <begin position="36"/>
        <end position="146"/>
    </location>
</feature>
<proteinExistence type="predicted"/>
<dbReference type="CDD" id="cd03371">
    <property type="entry name" value="TPP_PpyrDC"/>
    <property type="match status" value="1"/>
</dbReference>
<dbReference type="Pfam" id="PF02775">
    <property type="entry name" value="TPP_enzyme_C"/>
    <property type="match status" value="1"/>
</dbReference>